<reference evidence="1 2" key="1">
    <citation type="submission" date="2016-01" db="EMBL/GenBank/DDBJ databases">
        <authorList>
            <person name="Oliw E.H."/>
        </authorList>
    </citation>
    <scope>NUCLEOTIDE SEQUENCE [LARGE SCALE GENOMIC DNA]</scope>
    <source>
        <strain evidence="1 2">Zutra 3-1</strain>
    </source>
</reference>
<proteinExistence type="predicted"/>
<organism evidence="1 2">
    <name type="scientific">Agrobacterium deltaense Zutra 3/1</name>
    <dbReference type="NCBI Taxonomy" id="1183427"/>
    <lineage>
        <taxon>Bacteria</taxon>
        <taxon>Pseudomonadati</taxon>
        <taxon>Pseudomonadota</taxon>
        <taxon>Alphaproteobacteria</taxon>
        <taxon>Hyphomicrobiales</taxon>
        <taxon>Rhizobiaceae</taxon>
        <taxon>Rhizobium/Agrobacterium group</taxon>
        <taxon>Agrobacterium</taxon>
    </lineage>
</organism>
<accession>A0A1S7S3N1</accession>
<dbReference type="Proteomes" id="UP000191987">
    <property type="component" value="Unassembled WGS sequence"/>
</dbReference>
<dbReference type="AlphaFoldDB" id="A0A1S7S3N1"/>
<evidence type="ECO:0000313" key="2">
    <source>
        <dbReference type="Proteomes" id="UP000191987"/>
    </source>
</evidence>
<dbReference type="EMBL" id="FBWG01000049">
    <property type="protein sequence ID" value="CUX62081.1"/>
    <property type="molecule type" value="Genomic_DNA"/>
</dbReference>
<name>A0A1S7S3N1_9HYPH</name>
<gene>
    <name evidence="1" type="ORF">AGR7C_pAt0162</name>
</gene>
<sequence>MQQPIEDILLEIKEMSAVIASINPDFPYVSRLPEKSSKERDLGMALLHQLGVQAQGGPNALSPLGKLCCLWKCLWCIGHGEQIGSRSFDVVRHLFRRGKQIQVAVKVDHTGNPWPFK</sequence>
<evidence type="ECO:0000313" key="1">
    <source>
        <dbReference type="EMBL" id="CUX62081.1"/>
    </source>
</evidence>
<protein>
    <submittedName>
        <fullName evidence="1">Uncharacterized protein</fullName>
    </submittedName>
</protein>